<gene>
    <name evidence="2" type="ORF">PISMIDRAFT_115339</name>
</gene>
<feature type="non-terminal residue" evidence="2">
    <location>
        <position position="728"/>
    </location>
</feature>
<dbReference type="AlphaFoldDB" id="A0A0C9YFI6"/>
<dbReference type="STRING" id="765257.A0A0C9YFI6"/>
<organism evidence="2 3">
    <name type="scientific">Pisolithus microcarpus 441</name>
    <dbReference type="NCBI Taxonomy" id="765257"/>
    <lineage>
        <taxon>Eukaryota</taxon>
        <taxon>Fungi</taxon>
        <taxon>Dikarya</taxon>
        <taxon>Basidiomycota</taxon>
        <taxon>Agaricomycotina</taxon>
        <taxon>Agaricomycetes</taxon>
        <taxon>Agaricomycetidae</taxon>
        <taxon>Boletales</taxon>
        <taxon>Sclerodermatineae</taxon>
        <taxon>Pisolithaceae</taxon>
        <taxon>Pisolithus</taxon>
    </lineage>
</organism>
<protein>
    <recommendedName>
        <fullName evidence="4">MULE transposase domain-containing protein</fullName>
    </recommendedName>
</protein>
<evidence type="ECO:0000313" key="2">
    <source>
        <dbReference type="EMBL" id="KIK15341.1"/>
    </source>
</evidence>
<feature type="region of interest" description="Disordered" evidence="1">
    <location>
        <begin position="598"/>
        <end position="627"/>
    </location>
</feature>
<reference evidence="2 3" key="1">
    <citation type="submission" date="2014-04" db="EMBL/GenBank/DDBJ databases">
        <authorList>
            <consortium name="DOE Joint Genome Institute"/>
            <person name="Kuo A."/>
            <person name="Kohler A."/>
            <person name="Costa M.D."/>
            <person name="Nagy L.G."/>
            <person name="Floudas D."/>
            <person name="Copeland A."/>
            <person name="Barry K.W."/>
            <person name="Cichocki N."/>
            <person name="Veneault-Fourrey C."/>
            <person name="LaButti K."/>
            <person name="Lindquist E.A."/>
            <person name="Lipzen A."/>
            <person name="Lundell T."/>
            <person name="Morin E."/>
            <person name="Murat C."/>
            <person name="Sun H."/>
            <person name="Tunlid A."/>
            <person name="Henrissat B."/>
            <person name="Grigoriev I.V."/>
            <person name="Hibbett D.S."/>
            <person name="Martin F."/>
            <person name="Nordberg H.P."/>
            <person name="Cantor M.N."/>
            <person name="Hua S.X."/>
        </authorList>
    </citation>
    <scope>NUCLEOTIDE SEQUENCE [LARGE SCALE GENOMIC DNA]</scope>
    <source>
        <strain evidence="2 3">441</strain>
    </source>
</reference>
<feature type="compositionally biased region" description="Low complexity" evidence="1">
    <location>
        <begin position="598"/>
        <end position="610"/>
    </location>
</feature>
<evidence type="ECO:0000256" key="1">
    <source>
        <dbReference type="SAM" id="MobiDB-lite"/>
    </source>
</evidence>
<dbReference type="Proteomes" id="UP000054018">
    <property type="component" value="Unassembled WGS sequence"/>
</dbReference>
<proteinExistence type="predicted"/>
<name>A0A0C9YFI6_9AGAM</name>
<dbReference type="HOGENOM" id="CLU_016704_1_0_1"/>
<dbReference type="OrthoDB" id="3262412at2759"/>
<reference evidence="3" key="2">
    <citation type="submission" date="2015-01" db="EMBL/GenBank/DDBJ databases">
        <title>Evolutionary Origins and Diversification of the Mycorrhizal Mutualists.</title>
        <authorList>
            <consortium name="DOE Joint Genome Institute"/>
            <consortium name="Mycorrhizal Genomics Consortium"/>
            <person name="Kohler A."/>
            <person name="Kuo A."/>
            <person name="Nagy L.G."/>
            <person name="Floudas D."/>
            <person name="Copeland A."/>
            <person name="Barry K.W."/>
            <person name="Cichocki N."/>
            <person name="Veneault-Fourrey C."/>
            <person name="LaButti K."/>
            <person name="Lindquist E.A."/>
            <person name="Lipzen A."/>
            <person name="Lundell T."/>
            <person name="Morin E."/>
            <person name="Murat C."/>
            <person name="Riley R."/>
            <person name="Ohm R."/>
            <person name="Sun H."/>
            <person name="Tunlid A."/>
            <person name="Henrissat B."/>
            <person name="Grigoriev I.V."/>
            <person name="Hibbett D.S."/>
            <person name="Martin F."/>
        </authorList>
    </citation>
    <scope>NUCLEOTIDE SEQUENCE [LARGE SCALE GENOMIC DNA]</scope>
    <source>
        <strain evidence="3">441</strain>
    </source>
</reference>
<keyword evidence="3" id="KW-1185">Reference proteome</keyword>
<evidence type="ECO:0000313" key="3">
    <source>
        <dbReference type="Proteomes" id="UP000054018"/>
    </source>
</evidence>
<evidence type="ECO:0008006" key="4">
    <source>
        <dbReference type="Google" id="ProtNLM"/>
    </source>
</evidence>
<sequence>TFSSIKFHGTYTIPVDPMMCEKDRVQSTALEVWRTTGYCFRVLHHYPLQTGHKTLYCCCQDKDKKQKPRPSQKEGVKHRNRIGQHTMSIKMRHLEAHVPYYDVTMPPDAIQIIRDGLEWSAPSALVPKIRTLYPHLTASQVHFAWTKMSEILWKKETNQLTSARLLLEECHDVEVLDVTTLDGIEQLCWGIAAVAHQLSGKVVEIALDATCKKRTKALQNWATCLQEKYHLIPRFVHVDKDMAEISMAQSVWPDTKIQICWWHLQKALRERLAKSKLTTTPYKPLHACHEFTFININFRPPGTPDPSEFEGGVLLEADKVPYDDNIVPSLSIRIPAIPPSNPMPIRNDTSTHKPLTIKIKLPTGQPDDESVPAHLRSFCPTHLHDTVVQMVEQHLCAHPLIPGYCYPSPAGIRQWAVKQMYMFCEENDLPELWAYLWENWYRRGRWELWAHTAAPGEIPRLKTTMVMESHWRHVKVDYLYHFSKPRVDLLVWILVKKLAPTYHIKLDHLLSDTGRFRELSSWRKKFKSEWKQASMTSITLPLNPKYRPDTHKWHLVQSMHPVSPIFFLEVQRSRTTPFWSHPALVPLDGDSLLSSESLQPEVEGIESGSIGERETSEVEEDKEPDGNMVDTAATAKIDRRTFKEHFSHLIANLRDFTSGLEYQIQFGDHRMLNTVEREGANFIRLMENCLERERRENSARVRSPTTWEKTTANVMFYRSRPPGPEHGT</sequence>
<dbReference type="EMBL" id="KN833895">
    <property type="protein sequence ID" value="KIK15341.1"/>
    <property type="molecule type" value="Genomic_DNA"/>
</dbReference>
<accession>A0A0C9YFI6</accession>